<evidence type="ECO:0000313" key="3">
    <source>
        <dbReference type="Proteomes" id="UP001058974"/>
    </source>
</evidence>
<dbReference type="PANTHER" id="PTHR47992">
    <property type="entry name" value="PROTEIN PHOSPHATASE"/>
    <property type="match status" value="1"/>
</dbReference>
<dbReference type="InterPro" id="IPR015655">
    <property type="entry name" value="PP2C"/>
</dbReference>
<evidence type="ECO:0000313" key="2">
    <source>
        <dbReference type="EMBL" id="KAI5424498.1"/>
    </source>
</evidence>
<dbReference type="SUPFAM" id="SSF81606">
    <property type="entry name" value="PP2C-like"/>
    <property type="match status" value="1"/>
</dbReference>
<dbReference type="Gene3D" id="3.60.40.10">
    <property type="entry name" value="PPM-type phosphatase domain"/>
    <property type="match status" value="1"/>
</dbReference>
<dbReference type="Gramene" id="Psat03G0061500-T2">
    <property type="protein sequence ID" value="KAI5424498.1"/>
    <property type="gene ID" value="KIW84_030615"/>
</dbReference>
<dbReference type="Pfam" id="PF00481">
    <property type="entry name" value="PP2C"/>
    <property type="match status" value="1"/>
</dbReference>
<protein>
    <recommendedName>
        <fullName evidence="1">PPM-type phosphatase domain-containing protein</fullName>
    </recommendedName>
</protein>
<dbReference type="PROSITE" id="PS51746">
    <property type="entry name" value="PPM_2"/>
    <property type="match status" value="1"/>
</dbReference>
<accession>A0A9D4XND3</accession>
<keyword evidence="3" id="KW-1185">Reference proteome</keyword>
<dbReference type="InterPro" id="IPR036457">
    <property type="entry name" value="PPM-type-like_dom_sf"/>
</dbReference>
<reference evidence="2 3" key="1">
    <citation type="journal article" date="2022" name="Nat. Genet.">
        <title>Improved pea reference genome and pan-genome highlight genomic features and evolutionary characteristics.</title>
        <authorList>
            <person name="Yang T."/>
            <person name="Liu R."/>
            <person name="Luo Y."/>
            <person name="Hu S."/>
            <person name="Wang D."/>
            <person name="Wang C."/>
            <person name="Pandey M.K."/>
            <person name="Ge S."/>
            <person name="Xu Q."/>
            <person name="Li N."/>
            <person name="Li G."/>
            <person name="Huang Y."/>
            <person name="Saxena R.K."/>
            <person name="Ji Y."/>
            <person name="Li M."/>
            <person name="Yan X."/>
            <person name="He Y."/>
            <person name="Liu Y."/>
            <person name="Wang X."/>
            <person name="Xiang C."/>
            <person name="Varshney R.K."/>
            <person name="Ding H."/>
            <person name="Gao S."/>
            <person name="Zong X."/>
        </authorList>
    </citation>
    <scope>NUCLEOTIDE SEQUENCE [LARGE SCALE GENOMIC DNA]</scope>
    <source>
        <strain evidence="2 3">cv. Zhongwan 6</strain>
    </source>
</reference>
<dbReference type="CDD" id="cd00143">
    <property type="entry name" value="PP2Cc"/>
    <property type="match status" value="1"/>
</dbReference>
<dbReference type="Proteomes" id="UP001058974">
    <property type="component" value="Chromosome 3"/>
</dbReference>
<dbReference type="AlphaFoldDB" id="A0A9D4XND3"/>
<proteinExistence type="predicted"/>
<organism evidence="2 3">
    <name type="scientific">Pisum sativum</name>
    <name type="common">Garden pea</name>
    <name type="synonym">Lathyrus oleraceus</name>
    <dbReference type="NCBI Taxonomy" id="3888"/>
    <lineage>
        <taxon>Eukaryota</taxon>
        <taxon>Viridiplantae</taxon>
        <taxon>Streptophyta</taxon>
        <taxon>Embryophyta</taxon>
        <taxon>Tracheophyta</taxon>
        <taxon>Spermatophyta</taxon>
        <taxon>Magnoliopsida</taxon>
        <taxon>eudicotyledons</taxon>
        <taxon>Gunneridae</taxon>
        <taxon>Pentapetalae</taxon>
        <taxon>rosids</taxon>
        <taxon>fabids</taxon>
        <taxon>Fabales</taxon>
        <taxon>Fabaceae</taxon>
        <taxon>Papilionoideae</taxon>
        <taxon>50 kb inversion clade</taxon>
        <taxon>NPAAA clade</taxon>
        <taxon>Hologalegina</taxon>
        <taxon>IRL clade</taxon>
        <taxon>Fabeae</taxon>
        <taxon>Lathyrus</taxon>
    </lineage>
</organism>
<dbReference type="InterPro" id="IPR001932">
    <property type="entry name" value="PPM-type_phosphatase-like_dom"/>
</dbReference>
<gene>
    <name evidence="2" type="ORF">KIW84_030615</name>
</gene>
<feature type="domain" description="PPM-type phosphatase" evidence="1">
    <location>
        <begin position="25"/>
        <end position="215"/>
    </location>
</feature>
<sequence>MSKREMSKVKQSPVPLATLIGRELRNGKVENPFVKYGQAGLAKKGEDYFLIKTDCHRVPGDPSTAFSVFAVFDGHNGISAAIYAKENLLNNVVSAIPQDISRDAWLQALPRALVVGFVKTDTEFQKKGETSGTTVTFVLVDGWTVTVASVGDSRCILDTQGGVVSLLTVDHRLEENVEERERVTASGGEVGRLNVFGGNADLFAAGLVDFAYLDQ</sequence>
<dbReference type="GO" id="GO:0004722">
    <property type="term" value="F:protein serine/threonine phosphatase activity"/>
    <property type="evidence" value="ECO:0007669"/>
    <property type="project" value="InterPro"/>
</dbReference>
<dbReference type="EMBL" id="JAMSHJ010000003">
    <property type="protein sequence ID" value="KAI5424498.1"/>
    <property type="molecule type" value="Genomic_DNA"/>
</dbReference>
<comment type="caution">
    <text evidence="2">The sequence shown here is derived from an EMBL/GenBank/DDBJ whole genome shotgun (WGS) entry which is preliminary data.</text>
</comment>
<name>A0A9D4XND3_PEA</name>
<evidence type="ECO:0000259" key="1">
    <source>
        <dbReference type="PROSITE" id="PS51746"/>
    </source>
</evidence>
<dbReference type="SMART" id="SM00332">
    <property type="entry name" value="PP2Cc"/>
    <property type="match status" value="1"/>
</dbReference>